<dbReference type="AlphaFoldDB" id="A0A9N7RQC6"/>
<feature type="region of interest" description="Disordered" evidence="2">
    <location>
        <begin position="247"/>
        <end position="273"/>
    </location>
</feature>
<accession>A0A9N7RQC6</accession>
<proteinExistence type="predicted"/>
<feature type="domain" description="CCHC-type" evidence="3">
    <location>
        <begin position="121"/>
        <end position="134"/>
    </location>
</feature>
<reference evidence="4" key="1">
    <citation type="submission" date="2019-12" db="EMBL/GenBank/DDBJ databases">
        <authorList>
            <person name="Scholes J."/>
        </authorList>
    </citation>
    <scope>NUCLEOTIDE SEQUENCE</scope>
</reference>
<keyword evidence="1" id="KW-0862">Zinc</keyword>
<sequence length="273" mass="29703">MASNSSKEAEELEDKLRKIALSASESDVIELGDDDIKASAGECTKSLFGKIIGEKKTSLVGKVFKKIKNVAVVKAGGVIGSYLRLLVAVDVNEPLPCCVNMKLHNQQVMATFHYEKLVSLCYSCGRLGHLDKNCQTRARATDIEKGELKEGNYGEWMKALASRQNTGSNTTNTLGAKESENNNKNMMELVEDYTPLNPPDDTSNKKSSPGTLIKPICKDQVEEGLIINQSASKEVLASPMPMIPTGTSLAFSGSQNASKQRSWKRMPTQAEKA</sequence>
<evidence type="ECO:0000313" key="4">
    <source>
        <dbReference type="EMBL" id="CAA0840431.1"/>
    </source>
</evidence>
<dbReference type="GO" id="GO:0008270">
    <property type="term" value="F:zinc ion binding"/>
    <property type="evidence" value="ECO:0007669"/>
    <property type="project" value="UniProtKB-KW"/>
</dbReference>
<dbReference type="EMBL" id="CACSLK010032525">
    <property type="protein sequence ID" value="CAA0840431.1"/>
    <property type="molecule type" value="Genomic_DNA"/>
</dbReference>
<dbReference type="OrthoDB" id="1751967at2759"/>
<dbReference type="GO" id="GO:0003676">
    <property type="term" value="F:nucleic acid binding"/>
    <property type="evidence" value="ECO:0007669"/>
    <property type="project" value="InterPro"/>
</dbReference>
<organism evidence="4 5">
    <name type="scientific">Striga hermonthica</name>
    <name type="common">Purple witchweed</name>
    <name type="synonym">Buchnera hermonthica</name>
    <dbReference type="NCBI Taxonomy" id="68872"/>
    <lineage>
        <taxon>Eukaryota</taxon>
        <taxon>Viridiplantae</taxon>
        <taxon>Streptophyta</taxon>
        <taxon>Embryophyta</taxon>
        <taxon>Tracheophyta</taxon>
        <taxon>Spermatophyta</taxon>
        <taxon>Magnoliopsida</taxon>
        <taxon>eudicotyledons</taxon>
        <taxon>Gunneridae</taxon>
        <taxon>Pentapetalae</taxon>
        <taxon>asterids</taxon>
        <taxon>lamiids</taxon>
        <taxon>Lamiales</taxon>
        <taxon>Orobanchaceae</taxon>
        <taxon>Buchnereae</taxon>
        <taxon>Striga</taxon>
    </lineage>
</organism>
<evidence type="ECO:0000313" key="5">
    <source>
        <dbReference type="Proteomes" id="UP001153555"/>
    </source>
</evidence>
<dbReference type="InterPro" id="IPR040256">
    <property type="entry name" value="At4g02000-like"/>
</dbReference>
<evidence type="ECO:0000259" key="3">
    <source>
        <dbReference type="PROSITE" id="PS50158"/>
    </source>
</evidence>
<dbReference type="InterPro" id="IPR001878">
    <property type="entry name" value="Znf_CCHC"/>
</dbReference>
<evidence type="ECO:0000256" key="2">
    <source>
        <dbReference type="SAM" id="MobiDB-lite"/>
    </source>
</evidence>
<keyword evidence="5" id="KW-1185">Reference proteome</keyword>
<feature type="compositionally biased region" description="Polar residues" evidence="2">
    <location>
        <begin position="247"/>
        <end position="260"/>
    </location>
</feature>
<protein>
    <recommendedName>
        <fullName evidence="3">CCHC-type domain-containing protein</fullName>
    </recommendedName>
</protein>
<dbReference type="InterPro" id="IPR025836">
    <property type="entry name" value="Zn_knuckle_CX2CX4HX4C"/>
</dbReference>
<comment type="caution">
    <text evidence="4">The sequence shown here is derived from an EMBL/GenBank/DDBJ whole genome shotgun (WGS) entry which is preliminary data.</text>
</comment>
<dbReference type="PANTHER" id="PTHR31286">
    <property type="entry name" value="GLYCINE-RICH CELL WALL STRUCTURAL PROTEIN 1.8-LIKE"/>
    <property type="match status" value="1"/>
</dbReference>
<dbReference type="PANTHER" id="PTHR31286:SF178">
    <property type="entry name" value="DUF4283 DOMAIN-CONTAINING PROTEIN"/>
    <property type="match status" value="1"/>
</dbReference>
<dbReference type="PROSITE" id="PS50158">
    <property type="entry name" value="ZF_CCHC"/>
    <property type="match status" value="1"/>
</dbReference>
<dbReference type="Pfam" id="PF14392">
    <property type="entry name" value="zf-CCHC_4"/>
    <property type="match status" value="1"/>
</dbReference>
<gene>
    <name evidence="4" type="ORF">SHERM_00511</name>
</gene>
<dbReference type="Proteomes" id="UP001153555">
    <property type="component" value="Unassembled WGS sequence"/>
</dbReference>
<name>A0A9N7RQC6_STRHE</name>
<keyword evidence="1" id="KW-0863">Zinc-finger</keyword>
<evidence type="ECO:0000256" key="1">
    <source>
        <dbReference type="PROSITE-ProRule" id="PRU00047"/>
    </source>
</evidence>
<keyword evidence="1" id="KW-0479">Metal-binding</keyword>